<dbReference type="PANTHER" id="PTHR21666">
    <property type="entry name" value="PEPTIDASE-RELATED"/>
    <property type="match status" value="1"/>
</dbReference>
<keyword evidence="1" id="KW-0472">Membrane</keyword>
<keyword evidence="1" id="KW-1133">Transmembrane helix</keyword>
<dbReference type="CDD" id="cd12797">
    <property type="entry name" value="M23_peptidase"/>
    <property type="match status" value="1"/>
</dbReference>
<protein>
    <submittedName>
        <fullName evidence="3">LysM domain/M23/M37 peptidase domain protein</fullName>
    </submittedName>
</protein>
<dbReference type="InterPro" id="IPR050570">
    <property type="entry name" value="Cell_wall_metabolism_enzyme"/>
</dbReference>
<dbReference type="SUPFAM" id="SSF51261">
    <property type="entry name" value="Duplicated hybrid motif"/>
    <property type="match status" value="1"/>
</dbReference>
<dbReference type="InterPro" id="IPR036779">
    <property type="entry name" value="LysM_dom_sf"/>
</dbReference>
<dbReference type="InterPro" id="IPR011055">
    <property type="entry name" value="Dup_hybrid_motif"/>
</dbReference>
<dbReference type="Proteomes" id="UP000034798">
    <property type="component" value="Unassembled WGS sequence"/>
</dbReference>
<dbReference type="SUPFAM" id="SSF54106">
    <property type="entry name" value="LysM domain"/>
    <property type="match status" value="1"/>
</dbReference>
<reference evidence="3 4" key="1">
    <citation type="journal article" date="2015" name="Nature">
        <title>rRNA introns, odd ribosomes, and small enigmatic genomes across a large radiation of phyla.</title>
        <authorList>
            <person name="Brown C.T."/>
            <person name="Hug L.A."/>
            <person name="Thomas B.C."/>
            <person name="Sharon I."/>
            <person name="Castelle C.J."/>
            <person name="Singh A."/>
            <person name="Wilkins M.J."/>
            <person name="Williams K.H."/>
            <person name="Banfield J.F."/>
        </authorList>
    </citation>
    <scope>NUCLEOTIDE SEQUENCE [LARGE SCALE GENOMIC DNA]</scope>
</reference>
<evidence type="ECO:0000259" key="2">
    <source>
        <dbReference type="PROSITE" id="PS51782"/>
    </source>
</evidence>
<evidence type="ECO:0000313" key="4">
    <source>
        <dbReference type="Proteomes" id="UP000034798"/>
    </source>
</evidence>
<dbReference type="Pfam" id="PF01551">
    <property type="entry name" value="Peptidase_M23"/>
    <property type="match status" value="1"/>
</dbReference>
<proteinExistence type="predicted"/>
<dbReference type="SMART" id="SM00257">
    <property type="entry name" value="LysM"/>
    <property type="match status" value="2"/>
</dbReference>
<evidence type="ECO:0000313" key="3">
    <source>
        <dbReference type="EMBL" id="KKP89271.1"/>
    </source>
</evidence>
<dbReference type="PROSITE" id="PS51782">
    <property type="entry name" value="LYSM"/>
    <property type="match status" value="2"/>
</dbReference>
<keyword evidence="1" id="KW-0812">Transmembrane</keyword>
<dbReference type="EMBL" id="LBQZ01000005">
    <property type="protein sequence ID" value="KKP89271.1"/>
    <property type="molecule type" value="Genomic_DNA"/>
</dbReference>
<feature type="transmembrane region" description="Helical" evidence="1">
    <location>
        <begin position="20"/>
        <end position="41"/>
    </location>
</feature>
<comment type="caution">
    <text evidence="3">The sequence shown here is derived from an EMBL/GenBank/DDBJ whole genome shotgun (WGS) entry which is preliminary data.</text>
</comment>
<dbReference type="Pfam" id="PF01476">
    <property type="entry name" value="LysM"/>
    <property type="match status" value="2"/>
</dbReference>
<dbReference type="CDD" id="cd00118">
    <property type="entry name" value="LysM"/>
    <property type="match status" value="2"/>
</dbReference>
<name>A0A0G0DKD8_9BACT</name>
<sequence length="396" mass="42655">MAEIRDDGTIMRNLYKISSFFHAISLILRSFFVFLFVVLPFQAHASFFSSIFGDEAYAQVDRTVSVPSSNNSQTMALLQANVYSVSAFQDKNTNKDNNTDENTTENIVSDNAILPATGPMGVSDGKDVVDPSSLETSIYVIRKGDSLTAIADMFNVSVNTILWANDMKKGDKLVPGDVLFILPISGLEHTVTKGQTLQSIAKLYKVDVSDIVFYNDIKQDTKLAIGDKLMIPGGSMADEGGDKPAANLSSAVVRDANYYLIHPIQNLINYFINPVPTGHKTQGLHGPGNRGIDIGAPTGTSIYASAAGTVLTTKTGCKVKQTRCGGGYGNMVIIVHPNGTKTLYGHMSKLNTKPGAYVAQGEVIGYVGNTGRSTGPHIHFEVFNAKNPGSDWSWAK</sequence>
<dbReference type="InterPro" id="IPR016047">
    <property type="entry name" value="M23ase_b-sheet_dom"/>
</dbReference>
<gene>
    <name evidence="3" type="ORF">UR91_C0005G0007</name>
</gene>
<feature type="domain" description="LysM" evidence="2">
    <location>
        <begin position="187"/>
        <end position="231"/>
    </location>
</feature>
<organism evidence="3 4">
    <name type="scientific">Candidatus Nomurabacteria bacterium GW2011_GWC2_35_8</name>
    <dbReference type="NCBI Taxonomy" id="1618752"/>
    <lineage>
        <taxon>Bacteria</taxon>
        <taxon>Candidatus Nomuraibacteriota</taxon>
    </lineage>
</organism>
<dbReference type="Gene3D" id="2.70.70.10">
    <property type="entry name" value="Glucose Permease (Domain IIA)"/>
    <property type="match status" value="1"/>
</dbReference>
<evidence type="ECO:0000256" key="1">
    <source>
        <dbReference type="SAM" id="Phobius"/>
    </source>
</evidence>
<dbReference type="Gene3D" id="3.10.350.10">
    <property type="entry name" value="LysM domain"/>
    <property type="match status" value="2"/>
</dbReference>
<feature type="domain" description="LysM" evidence="2">
    <location>
        <begin position="137"/>
        <end position="181"/>
    </location>
</feature>
<dbReference type="InterPro" id="IPR018392">
    <property type="entry name" value="LysM"/>
</dbReference>
<dbReference type="AlphaFoldDB" id="A0A0G0DKD8"/>
<accession>A0A0G0DKD8</accession>
<dbReference type="PANTHER" id="PTHR21666:SF270">
    <property type="entry name" value="MUREIN HYDROLASE ACTIVATOR ENVC"/>
    <property type="match status" value="1"/>
</dbReference>
<dbReference type="GO" id="GO:0004222">
    <property type="term" value="F:metalloendopeptidase activity"/>
    <property type="evidence" value="ECO:0007669"/>
    <property type="project" value="TreeGrafter"/>
</dbReference>